<protein>
    <submittedName>
        <fullName evidence="9">Carbohydrate ABC transporter membrane protein 2 (CUT1 family)</fullName>
    </submittedName>
</protein>
<evidence type="ECO:0000256" key="5">
    <source>
        <dbReference type="ARBA" id="ARBA00022989"/>
    </source>
</evidence>
<gene>
    <name evidence="9" type="ORF">DFP98_10183</name>
</gene>
<dbReference type="RefSeq" id="WP_246016355.1">
    <property type="nucleotide sequence ID" value="NZ_QRDZ01000001.1"/>
</dbReference>
<dbReference type="GO" id="GO:0005886">
    <property type="term" value="C:plasma membrane"/>
    <property type="evidence" value="ECO:0007669"/>
    <property type="project" value="UniProtKB-SubCell"/>
</dbReference>
<dbReference type="PANTHER" id="PTHR43744">
    <property type="entry name" value="ABC TRANSPORTER PERMEASE PROTEIN MG189-RELATED-RELATED"/>
    <property type="match status" value="1"/>
</dbReference>
<accession>A0A3D9KRR3</accession>
<dbReference type="EMBL" id="QRDZ01000001">
    <property type="protein sequence ID" value="RED89112.1"/>
    <property type="molecule type" value="Genomic_DNA"/>
</dbReference>
<comment type="subcellular location">
    <subcellularLocation>
        <location evidence="1 7">Cell membrane</location>
        <topology evidence="1 7">Multi-pass membrane protein</topology>
    </subcellularLocation>
</comment>
<evidence type="ECO:0000256" key="3">
    <source>
        <dbReference type="ARBA" id="ARBA00022475"/>
    </source>
</evidence>
<dbReference type="PROSITE" id="PS50928">
    <property type="entry name" value="ABC_TM1"/>
    <property type="match status" value="1"/>
</dbReference>
<keyword evidence="4 7" id="KW-0812">Transmembrane</keyword>
<proteinExistence type="inferred from homology"/>
<dbReference type="GO" id="GO:0055085">
    <property type="term" value="P:transmembrane transport"/>
    <property type="evidence" value="ECO:0007669"/>
    <property type="project" value="InterPro"/>
</dbReference>
<dbReference type="AlphaFoldDB" id="A0A3D9KRR3"/>
<reference evidence="9 10" key="1">
    <citation type="submission" date="2018-07" db="EMBL/GenBank/DDBJ databases">
        <title>Genomic Encyclopedia of Type Strains, Phase III (KMG-III): the genomes of soil and plant-associated and newly described type strains.</title>
        <authorList>
            <person name="Whitman W."/>
        </authorList>
    </citation>
    <scope>NUCLEOTIDE SEQUENCE [LARGE SCALE GENOMIC DNA]</scope>
    <source>
        <strain evidence="9 10">CECT 7287</strain>
    </source>
</reference>
<dbReference type="Gene3D" id="1.10.3720.10">
    <property type="entry name" value="MetI-like"/>
    <property type="match status" value="1"/>
</dbReference>
<dbReference type="InterPro" id="IPR035906">
    <property type="entry name" value="MetI-like_sf"/>
</dbReference>
<dbReference type="Proteomes" id="UP000256977">
    <property type="component" value="Unassembled WGS sequence"/>
</dbReference>
<feature type="domain" description="ABC transmembrane type-1" evidence="8">
    <location>
        <begin position="87"/>
        <end position="287"/>
    </location>
</feature>
<evidence type="ECO:0000313" key="10">
    <source>
        <dbReference type="Proteomes" id="UP000256977"/>
    </source>
</evidence>
<evidence type="ECO:0000259" key="8">
    <source>
        <dbReference type="PROSITE" id="PS50928"/>
    </source>
</evidence>
<evidence type="ECO:0000256" key="7">
    <source>
        <dbReference type="RuleBase" id="RU363032"/>
    </source>
</evidence>
<evidence type="ECO:0000256" key="2">
    <source>
        <dbReference type="ARBA" id="ARBA00022448"/>
    </source>
</evidence>
<name>A0A3D9KRR3_9BACL</name>
<evidence type="ECO:0000256" key="6">
    <source>
        <dbReference type="ARBA" id="ARBA00023136"/>
    </source>
</evidence>
<keyword evidence="2 7" id="KW-0813">Transport</keyword>
<feature type="transmembrane region" description="Helical" evidence="7">
    <location>
        <begin position="207"/>
        <end position="230"/>
    </location>
</feature>
<dbReference type="PANTHER" id="PTHR43744:SF9">
    <property type="entry name" value="POLYGALACTURONAN_RHAMNOGALACTURONAN TRANSPORT SYSTEM PERMEASE PROTEIN YTCP"/>
    <property type="match status" value="1"/>
</dbReference>
<dbReference type="Pfam" id="PF00528">
    <property type="entry name" value="BPD_transp_1"/>
    <property type="match status" value="1"/>
</dbReference>
<feature type="transmembrane region" description="Helical" evidence="7">
    <location>
        <begin position="269"/>
        <end position="288"/>
    </location>
</feature>
<keyword evidence="10" id="KW-1185">Reference proteome</keyword>
<keyword evidence="3" id="KW-1003">Cell membrane</keyword>
<sequence>MVTMAKHKGGPSASARRSRRGSLARWLNNLLLALCAYATLFPFVNVIATSLSSSRAINAGEVFMWPVELNFDAYHNLIRDGQLIVAMQNTVLITVVGTALNMLFTIMAAYPLSKARLKGRGLMLMAILFTMLFSGGLIPNFLLVNSLGLVNTYWALWLPALISAYNMFVMKAFLEGLPEELEESASIDGAGEFTILTRIILPLSKPVIAALTLFYAVGWWNSYMNVLIYIRSTNKMSLMVKLYQMIDLVSSELLRGEGVTQAVITPESIRAAAVVFAILPILCVYPFLQKHFIKGVLLGSVKG</sequence>
<dbReference type="InterPro" id="IPR000515">
    <property type="entry name" value="MetI-like"/>
</dbReference>
<comment type="caution">
    <text evidence="9">The sequence shown here is derived from an EMBL/GenBank/DDBJ whole genome shotgun (WGS) entry which is preliminary data.</text>
</comment>
<comment type="similarity">
    <text evidence="7">Belongs to the binding-protein-dependent transport system permease family.</text>
</comment>
<evidence type="ECO:0000313" key="9">
    <source>
        <dbReference type="EMBL" id="RED89112.1"/>
    </source>
</evidence>
<dbReference type="SUPFAM" id="SSF161098">
    <property type="entry name" value="MetI-like"/>
    <property type="match status" value="1"/>
</dbReference>
<keyword evidence="6 7" id="KW-0472">Membrane</keyword>
<dbReference type="CDD" id="cd06261">
    <property type="entry name" value="TM_PBP2"/>
    <property type="match status" value="1"/>
</dbReference>
<evidence type="ECO:0000256" key="4">
    <source>
        <dbReference type="ARBA" id="ARBA00022692"/>
    </source>
</evidence>
<organism evidence="9 10">
    <name type="scientific">Cohnella phaseoli</name>
    <dbReference type="NCBI Taxonomy" id="456490"/>
    <lineage>
        <taxon>Bacteria</taxon>
        <taxon>Bacillati</taxon>
        <taxon>Bacillota</taxon>
        <taxon>Bacilli</taxon>
        <taxon>Bacillales</taxon>
        <taxon>Paenibacillaceae</taxon>
        <taxon>Cohnella</taxon>
    </lineage>
</organism>
<keyword evidence="5 7" id="KW-1133">Transmembrane helix</keyword>
<evidence type="ECO:0000256" key="1">
    <source>
        <dbReference type="ARBA" id="ARBA00004651"/>
    </source>
</evidence>
<feature type="transmembrane region" description="Helical" evidence="7">
    <location>
        <begin position="83"/>
        <end position="110"/>
    </location>
</feature>
<feature type="transmembrane region" description="Helical" evidence="7">
    <location>
        <begin position="122"/>
        <end position="142"/>
    </location>
</feature>